<protein>
    <submittedName>
        <fullName evidence="2">Vesicle-associated membrane protein</fullName>
    </submittedName>
</protein>
<keyword evidence="1" id="KW-1133">Transmembrane helix</keyword>
<dbReference type="Proteomes" id="UP001497744">
    <property type="component" value="Unassembled WGS sequence"/>
</dbReference>
<dbReference type="AlphaFoldDB" id="A0AAV4LVZ6"/>
<sequence>MAKRVSIASLLLGRNRFAGASQAFIPALLAGSVIGRFATDLPDSIDLSFLHQGVSHGSFRAFMLGVLLGFGVGFTVYPWLMPHIGAWISWVREAAGCKKESGETEDPTGLQ</sequence>
<organism evidence="2 3">
    <name type="scientific">Babesia caballi</name>
    <dbReference type="NCBI Taxonomy" id="5871"/>
    <lineage>
        <taxon>Eukaryota</taxon>
        <taxon>Sar</taxon>
        <taxon>Alveolata</taxon>
        <taxon>Apicomplexa</taxon>
        <taxon>Aconoidasida</taxon>
        <taxon>Piroplasmida</taxon>
        <taxon>Babesiidae</taxon>
        <taxon>Babesia</taxon>
    </lineage>
</organism>
<accession>A0AAV4LVZ6</accession>
<evidence type="ECO:0000313" key="3">
    <source>
        <dbReference type="Proteomes" id="UP001497744"/>
    </source>
</evidence>
<evidence type="ECO:0000256" key="1">
    <source>
        <dbReference type="SAM" id="Phobius"/>
    </source>
</evidence>
<keyword evidence="1" id="KW-0472">Membrane</keyword>
<name>A0AAV4LVZ6_BABCB</name>
<evidence type="ECO:0000313" key="2">
    <source>
        <dbReference type="EMBL" id="GIX64045.1"/>
    </source>
</evidence>
<feature type="transmembrane region" description="Helical" evidence="1">
    <location>
        <begin position="59"/>
        <end position="80"/>
    </location>
</feature>
<dbReference type="EMBL" id="BPLF01000003">
    <property type="protein sequence ID" value="GIX64045.1"/>
    <property type="molecule type" value="Genomic_DNA"/>
</dbReference>
<dbReference type="RefSeq" id="XP_067716114.1">
    <property type="nucleotide sequence ID" value="XM_067860013.1"/>
</dbReference>
<proteinExistence type="predicted"/>
<keyword evidence="3" id="KW-1185">Reference proteome</keyword>
<dbReference type="GeneID" id="94195526"/>
<reference evidence="2 3" key="1">
    <citation type="submission" date="2021-06" db="EMBL/GenBank/DDBJ databases">
        <title>Genome sequence of Babesia caballi.</title>
        <authorList>
            <person name="Yamagishi J."/>
            <person name="Kidaka T."/>
            <person name="Ochi A."/>
        </authorList>
    </citation>
    <scope>NUCLEOTIDE SEQUENCE [LARGE SCALE GENOMIC DNA]</scope>
    <source>
        <strain evidence="2">USDA-D6B2</strain>
    </source>
</reference>
<keyword evidence="1" id="KW-0812">Transmembrane</keyword>
<gene>
    <name evidence="2" type="ORF">BcabD6B2_34800</name>
</gene>
<comment type="caution">
    <text evidence="2">The sequence shown here is derived from an EMBL/GenBank/DDBJ whole genome shotgun (WGS) entry which is preliminary data.</text>
</comment>